<dbReference type="SMART" id="SM00470">
    <property type="entry name" value="ParB"/>
    <property type="match status" value="1"/>
</dbReference>
<geneLocation type="plasmid" evidence="5">
    <name>p707804-1FII</name>
</geneLocation>
<feature type="region of interest" description="Disordered" evidence="3">
    <location>
        <begin position="646"/>
        <end position="671"/>
    </location>
</feature>
<organism evidence="5">
    <name type="scientific">Leclercia adecarboxylata</name>
    <dbReference type="NCBI Taxonomy" id="83655"/>
    <lineage>
        <taxon>Bacteria</taxon>
        <taxon>Pseudomonadati</taxon>
        <taxon>Pseudomonadota</taxon>
        <taxon>Gammaproteobacteria</taxon>
        <taxon>Enterobacterales</taxon>
        <taxon>Enterobacteriaceae</taxon>
        <taxon>Leclercia</taxon>
    </lineage>
</organism>
<dbReference type="RefSeq" id="WP_172693654.1">
    <property type="nucleotide sequence ID" value="NZ_MH909330.1"/>
</dbReference>
<dbReference type="GO" id="GO:0003677">
    <property type="term" value="F:DNA binding"/>
    <property type="evidence" value="ECO:0007669"/>
    <property type="project" value="UniProtKB-KW"/>
</dbReference>
<sequence>MSVAESKAKSPKQSSRKKASPAQAIAPEVLKSILDATPIEYEKVKNLVISDLNARTIPYSKESVRGLAASIAAIGLLQNLVVHDMPDGKSGVACGGRRTTALALHLEDNLIQPDDVVPVKRVSREIAAAASHAENEQRVAMHPAEQITSFRTLAEMGKTASQIGDELGFGSRHVQRMLKLATLAPSLLKLLAEDKLDMEQCQALCLESDQDRQVAVYENLMATYSCASAHLVKRQITESEIAVTDARFGFIGREAYELAGGVVREDLFSAQEGDGTVDRLLVDTLMAEKLEKIALEIQQKEGWAWAMGRPSRISRYGTNDNEYLLLPVPDAVYNPDDSRRLDELTDQLNTLDEDSDEAYAALSEMNLIEHAAEVRGWTDALKSNAGVVVSFMEGELYVQRGVCRKADLPEDDAENEDKKASGSVTYVSQPDAAEGISVPLLTKMSSERTLAVQAALMQQPEKAVALMVWRMCCSVFSGCSPQKHPFGISVNVSHYSLTREAPSGNEGLAYTALMTEQARLEELLPEGWRKDFTAFFSLKGDLLMSLMAYCTACSVDGVQTRDMGHTSRSPLDDLEKAIGFHLRDWWQPTKVGYFSSLKHSQIVAAMNDAGSTGAAKDAEKMKKDDAAEHAEFWLKDTRWVPAWLQGPQSDAVKETASVDTETDADNTTLAA</sequence>
<dbReference type="CDD" id="cd16406">
    <property type="entry name" value="ParB_N_like"/>
    <property type="match status" value="1"/>
</dbReference>
<comment type="similarity">
    <text evidence="1">Belongs to the ParB family.</text>
</comment>
<dbReference type="Gene3D" id="1.10.10.2830">
    <property type="match status" value="1"/>
</dbReference>
<evidence type="ECO:0000256" key="2">
    <source>
        <dbReference type="ARBA" id="ARBA00074268"/>
    </source>
</evidence>
<dbReference type="SUPFAM" id="SSF109709">
    <property type="entry name" value="KorB DNA-binding domain-like"/>
    <property type="match status" value="1"/>
</dbReference>
<accession>A0A482M070</accession>
<dbReference type="InterPro" id="IPR003115">
    <property type="entry name" value="ParB_N"/>
</dbReference>
<evidence type="ECO:0000256" key="3">
    <source>
        <dbReference type="SAM" id="MobiDB-lite"/>
    </source>
</evidence>
<dbReference type="GO" id="GO:0007059">
    <property type="term" value="P:chromosome segregation"/>
    <property type="evidence" value="ECO:0007669"/>
    <property type="project" value="TreeGrafter"/>
</dbReference>
<dbReference type="GO" id="GO:0005694">
    <property type="term" value="C:chromosome"/>
    <property type="evidence" value="ECO:0007669"/>
    <property type="project" value="TreeGrafter"/>
</dbReference>
<dbReference type="Pfam" id="PF17762">
    <property type="entry name" value="HTH_ParB"/>
    <property type="match status" value="1"/>
</dbReference>
<protein>
    <recommendedName>
        <fullName evidence="2">Uncharacterized protein YubM</fullName>
    </recommendedName>
</protein>
<dbReference type="InterPro" id="IPR050336">
    <property type="entry name" value="Chromosome_partition/occlusion"/>
</dbReference>
<dbReference type="InterPro" id="IPR041468">
    <property type="entry name" value="HTH_ParB/Spo0J"/>
</dbReference>
<dbReference type="PANTHER" id="PTHR33375:SF7">
    <property type="entry name" value="CHROMOSOME 2-PARTITIONING PROTEIN PARB-RELATED"/>
    <property type="match status" value="1"/>
</dbReference>
<dbReference type="Gene3D" id="3.90.1530.30">
    <property type="match status" value="1"/>
</dbReference>
<evidence type="ECO:0000259" key="4">
    <source>
        <dbReference type="SMART" id="SM00470"/>
    </source>
</evidence>
<feature type="domain" description="ParB-like N-terminal" evidence="4">
    <location>
        <begin position="40"/>
        <end position="136"/>
    </location>
</feature>
<dbReference type="FunFam" id="1.10.10.2830:FF:000001">
    <property type="entry name" value="Chromosome partitioning protein ParB"/>
    <property type="match status" value="1"/>
</dbReference>
<evidence type="ECO:0000313" key="5">
    <source>
        <dbReference type="EMBL" id="QBQ66658.1"/>
    </source>
</evidence>
<dbReference type="Pfam" id="PF02195">
    <property type="entry name" value="ParB_N"/>
    <property type="match status" value="1"/>
</dbReference>
<evidence type="ECO:0000256" key="1">
    <source>
        <dbReference type="ARBA" id="ARBA00006295"/>
    </source>
</evidence>
<reference evidence="5" key="1">
    <citation type="submission" date="2018-09" db="EMBL/GenBank/DDBJ databases">
        <authorList>
            <person name="Yuan Q."/>
            <person name="Jiang X."/>
            <person name="Jing Y."/>
            <person name="Cheng Q."/>
            <person name="Zhou D."/>
        </authorList>
    </citation>
    <scope>NUCLEOTIDE SEQUENCE</scope>
    <source>
        <strain evidence="5">150707804</strain>
        <plasmid evidence="5">p707804-1FII</plasmid>
    </source>
</reference>
<dbReference type="InterPro" id="IPR036086">
    <property type="entry name" value="ParB/Sulfiredoxin_sf"/>
</dbReference>
<dbReference type="EMBL" id="MH909330">
    <property type="protein sequence ID" value="QBQ66658.1"/>
    <property type="molecule type" value="Genomic_DNA"/>
</dbReference>
<dbReference type="AlphaFoldDB" id="A0A482M070"/>
<name>A0A482M070_9ENTR</name>
<keyword evidence="5" id="KW-0238">DNA-binding</keyword>
<dbReference type="SUPFAM" id="SSF110849">
    <property type="entry name" value="ParB/Sulfiredoxin"/>
    <property type="match status" value="1"/>
</dbReference>
<dbReference type="PANTHER" id="PTHR33375">
    <property type="entry name" value="CHROMOSOME-PARTITIONING PROTEIN PARB-RELATED"/>
    <property type="match status" value="1"/>
</dbReference>
<feature type="region of interest" description="Disordered" evidence="3">
    <location>
        <begin position="1"/>
        <end position="21"/>
    </location>
</feature>
<keyword evidence="5" id="KW-0614">Plasmid</keyword>
<proteinExistence type="inferred from homology"/>